<dbReference type="Gene3D" id="1.10.4040.10">
    <property type="entry name" value="Penicillinase repressor domain"/>
    <property type="match status" value="1"/>
</dbReference>
<evidence type="ECO:0000256" key="3">
    <source>
        <dbReference type="ARBA" id="ARBA00023125"/>
    </source>
</evidence>
<gene>
    <name evidence="5" type="ORF">FGG15_02985</name>
</gene>
<comment type="caution">
    <text evidence="5">The sequence shown here is derived from an EMBL/GenBank/DDBJ whole genome shotgun (WGS) entry which is preliminary data.</text>
</comment>
<reference evidence="5 6" key="1">
    <citation type="submission" date="2019-05" db="EMBL/GenBank/DDBJ databases">
        <title>Flagellimonas sp. AsT0115, sp. nov., isolated from a marine red algae, Asparagopsis taxiformis.</title>
        <authorList>
            <person name="Kim J."/>
            <person name="Jeong S.E."/>
            <person name="Jeon C.O."/>
        </authorList>
    </citation>
    <scope>NUCLEOTIDE SEQUENCE [LARGE SCALE GENOMIC DNA]</scope>
    <source>
        <strain evidence="5 6">AsT0115</strain>
    </source>
</reference>
<dbReference type="SUPFAM" id="SSF46785">
    <property type="entry name" value="Winged helix' DNA-binding domain"/>
    <property type="match status" value="1"/>
</dbReference>
<keyword evidence="4" id="KW-0804">Transcription</keyword>
<evidence type="ECO:0000313" key="6">
    <source>
        <dbReference type="Proteomes" id="UP000751614"/>
    </source>
</evidence>
<keyword evidence="3" id="KW-0238">DNA-binding</keyword>
<protein>
    <submittedName>
        <fullName evidence="5">BlaI/MecI/CopY family transcriptional regulator</fullName>
    </submittedName>
</protein>
<dbReference type="EMBL" id="VCNI01000001">
    <property type="protein sequence ID" value="TMU56521.1"/>
    <property type="molecule type" value="Genomic_DNA"/>
</dbReference>
<organism evidence="5 6">
    <name type="scientific">Flagellimonas algicola</name>
    <dbReference type="NCBI Taxonomy" id="2583815"/>
    <lineage>
        <taxon>Bacteria</taxon>
        <taxon>Pseudomonadati</taxon>
        <taxon>Bacteroidota</taxon>
        <taxon>Flavobacteriia</taxon>
        <taxon>Flavobacteriales</taxon>
        <taxon>Flavobacteriaceae</taxon>
        <taxon>Flagellimonas</taxon>
    </lineage>
</organism>
<keyword evidence="6" id="KW-1185">Reference proteome</keyword>
<evidence type="ECO:0000256" key="1">
    <source>
        <dbReference type="ARBA" id="ARBA00011046"/>
    </source>
</evidence>
<comment type="similarity">
    <text evidence="1">Belongs to the BlaI transcriptional regulatory family.</text>
</comment>
<evidence type="ECO:0000256" key="4">
    <source>
        <dbReference type="ARBA" id="ARBA00023163"/>
    </source>
</evidence>
<dbReference type="RefSeq" id="WP_138833059.1">
    <property type="nucleotide sequence ID" value="NZ_VCNI01000001.1"/>
</dbReference>
<dbReference type="Gene3D" id="1.10.10.10">
    <property type="entry name" value="Winged helix-like DNA-binding domain superfamily/Winged helix DNA-binding domain"/>
    <property type="match status" value="1"/>
</dbReference>
<dbReference type="PIRSF" id="PIRSF019455">
    <property type="entry name" value="CopR_AtkY"/>
    <property type="match status" value="1"/>
</dbReference>
<evidence type="ECO:0000313" key="5">
    <source>
        <dbReference type="EMBL" id="TMU56521.1"/>
    </source>
</evidence>
<proteinExistence type="inferred from homology"/>
<accession>A0ABY2WNF4</accession>
<name>A0ABY2WNF4_9FLAO</name>
<keyword evidence="2" id="KW-0805">Transcription regulation</keyword>
<dbReference type="InterPro" id="IPR036388">
    <property type="entry name" value="WH-like_DNA-bd_sf"/>
</dbReference>
<evidence type="ECO:0000256" key="2">
    <source>
        <dbReference type="ARBA" id="ARBA00023015"/>
    </source>
</evidence>
<dbReference type="InterPro" id="IPR036390">
    <property type="entry name" value="WH_DNA-bd_sf"/>
</dbReference>
<dbReference type="InterPro" id="IPR005650">
    <property type="entry name" value="BlaI_family"/>
</dbReference>
<dbReference type="Pfam" id="PF03965">
    <property type="entry name" value="Penicillinase_R"/>
    <property type="match status" value="1"/>
</dbReference>
<sequence length="121" mass="13702">MKAYTNKELEILIVLWELEAASVLQVHEALDSDKGYTTTLKLMQIMFDKGLLVRKKEGKKHIYKANIKRQVAQNNGMRNMIQNLFGGSTLGFAQSFLGNAKPTKKELDAIKAMIKQMEKDA</sequence>
<dbReference type="Proteomes" id="UP000751614">
    <property type="component" value="Unassembled WGS sequence"/>
</dbReference>